<gene>
    <name evidence="1" type="ORF">PSU93_00210</name>
</gene>
<reference evidence="1" key="1">
    <citation type="submission" date="2023-01" db="EMBL/GenBank/DDBJ databases">
        <title>Biogeochemical cycle of methane in antarctic sediments.</title>
        <authorList>
            <person name="Roldan D.M."/>
            <person name="Menes R.J."/>
        </authorList>
    </citation>
    <scope>NUCLEOTIDE SEQUENCE [LARGE SCALE GENOMIC DNA]</scope>
    <source>
        <strain evidence="1">K-2018 MAG008</strain>
    </source>
</reference>
<proteinExistence type="predicted"/>
<accession>A0AA43Q574</accession>
<organism evidence="1 2">
    <name type="scientific">Candidatus Methylobacter titanis</name>
    <dbReference type="NCBI Taxonomy" id="3053457"/>
    <lineage>
        <taxon>Bacteria</taxon>
        <taxon>Pseudomonadati</taxon>
        <taxon>Pseudomonadota</taxon>
        <taxon>Gammaproteobacteria</taxon>
        <taxon>Methylococcales</taxon>
        <taxon>Methylococcaceae</taxon>
        <taxon>Methylobacter</taxon>
    </lineage>
</organism>
<name>A0AA43Q574_9GAMM</name>
<sequence>MTTSMLLCRDERRRNAVRAKPKLNGLDYLEVSEDQLTLSVYFLGKAPENISKDNIRISGGQRVTKIAVLSIDVQREQDLEMDDCMQVKIYPYGDFSTYTFCLVDLDEQGRQTDLPLSGFDPRYVCLDINFKVSCPSDLDCKQTPICPSEPAPIPEINYLAKDYASFRQLIYDRLALVSPDWQERHVPDLGVALVELLAYVGDQLSYYQDAVATEAYLDTARQRISVRRHVRLVDYRLHEGCNARAWVCLTVSQDISLKADDFYVLTSPDTADREILLKQEELPKTLPRPYLIYEPLVEKRQSPIELFAANNSIPIYTWGDAQCCLVKGATSATLADPGETEHQLKLKICDVLIFEEVKGSKTGNPADADPAHRHAVRVTSVENSTDPLTGQFIVEIEWSRDDALPFAVCVSAIKQDDCSLIDNISVVYGNVLLVDHGESISEELEPVPGTTQLPDCDDRCGLREAVKLSGWYRPTLTRAELSFSQRLPNCYTSNSCGPLPRYTPASSLLKQDVRKALAQLELYEIPSDDHCKEAGAVKWNIQADLLDSRDDDRHFVAEVNDDRQVQLRFGANEMGRAPTPGTRFMARYRIGNSPVGNVGAGTITHVVFRNNLNNAIIQVRNPLPAQGGTSPEALAEARLLAPHAFRDTLQRAITADDYAQIVRRDFAGKVQKASATLSWTGSGYEVLVAVDPYAASEACPQLLCEIDRHLRRYRRIGHDVQVVVARYVALHLEMKVCVLPGYLQAHVKAALLDAFSNRLLANGQRGFFHPDNLSFGDGVYLSKLVAAAQAVTGVENVTMTVFNRLYAAPDNALENGLLPLAAMEIARLDNDPNFPENGKLVIKTEGGR</sequence>
<evidence type="ECO:0000313" key="1">
    <source>
        <dbReference type="EMBL" id="MDI1229558.1"/>
    </source>
</evidence>
<dbReference type="InterPro" id="IPR011749">
    <property type="entry name" value="CHP02243"/>
</dbReference>
<dbReference type="Proteomes" id="UP001160519">
    <property type="component" value="Unassembled WGS sequence"/>
</dbReference>
<comment type="caution">
    <text evidence="1">The sequence shown here is derived from an EMBL/GenBank/DDBJ whole genome shotgun (WGS) entry which is preliminary data.</text>
</comment>
<evidence type="ECO:0000313" key="2">
    <source>
        <dbReference type="Proteomes" id="UP001160519"/>
    </source>
</evidence>
<dbReference type="EMBL" id="JAQSDF010000001">
    <property type="protein sequence ID" value="MDI1229558.1"/>
    <property type="molecule type" value="Genomic_DNA"/>
</dbReference>
<dbReference type="AlphaFoldDB" id="A0AA43Q574"/>
<protein>
    <submittedName>
        <fullName evidence="1">Baseplate assembly protein</fullName>
    </submittedName>
</protein>
<keyword evidence="2" id="KW-1185">Reference proteome</keyword>
<dbReference type="NCBIfam" id="TIGR02243">
    <property type="entry name" value="putative baseplate assembly protein"/>
    <property type="match status" value="1"/>
</dbReference>